<proteinExistence type="predicted"/>
<evidence type="ECO:0000313" key="2">
    <source>
        <dbReference type="EMBL" id="ATW29864.1"/>
    </source>
</evidence>
<name>A0A2D3T2E1_9ENTR</name>
<evidence type="ECO:0000313" key="3">
    <source>
        <dbReference type="Proteomes" id="UP000230008"/>
    </source>
</evidence>
<accession>A0A2D3T2E1</accession>
<gene>
    <name evidence="2" type="ORF">BJP41_05405</name>
</gene>
<dbReference type="EMBL" id="CP017606">
    <property type="protein sequence ID" value="ATW29864.1"/>
    <property type="molecule type" value="Genomic_DNA"/>
</dbReference>
<keyword evidence="1" id="KW-1133">Transmembrane helix</keyword>
<keyword evidence="1" id="KW-0812">Transmembrane</keyword>
<keyword evidence="1" id="KW-0472">Membrane</keyword>
<reference evidence="3" key="2">
    <citation type="submission" date="2017-11" db="EMBL/GenBank/DDBJ databases">
        <title>PacBio sequencing of new strain of the secondary endosymbiont Candidatus Hamiltonella defensa.</title>
        <authorList>
            <person name="Strand M.R."/>
            <person name="Oliver K."/>
        </authorList>
    </citation>
    <scope>NUCLEOTIDE SEQUENCE [LARGE SCALE GENOMIC DNA]</scope>
    <source>
        <strain evidence="3">A2C</strain>
    </source>
</reference>
<reference evidence="3" key="1">
    <citation type="submission" date="2016-10" db="EMBL/GenBank/DDBJ databases">
        <authorList>
            <person name="Chevignon G."/>
        </authorList>
    </citation>
    <scope>NUCLEOTIDE SEQUENCE [LARGE SCALE GENOMIC DNA]</scope>
    <source>
        <strain evidence="3">A2C</strain>
    </source>
</reference>
<dbReference type="AlphaFoldDB" id="A0A2D3T2E1"/>
<dbReference type="Proteomes" id="UP000230008">
    <property type="component" value="Chromosome"/>
</dbReference>
<sequence length="113" mass="12851">MWKIAIAIIVLMMAFFMIGLYVGGGVYLLLIGGSFGQATLTTLMYLGEFSLTHRQKMFLPWAWCVTVAFTFLPMGLTFFALLIEKNKKTNFHGDARFASKKELNAFKYKGNYQ</sequence>
<organism evidence="2 3">
    <name type="scientific">Candidatus Williamhamiltonella defendens</name>
    <dbReference type="NCBI Taxonomy" id="138072"/>
    <lineage>
        <taxon>Bacteria</taxon>
        <taxon>Pseudomonadati</taxon>
        <taxon>Pseudomonadota</taxon>
        <taxon>Gammaproteobacteria</taxon>
        <taxon>Enterobacterales</taxon>
        <taxon>Enterobacteriaceae</taxon>
        <taxon>aphid secondary symbionts</taxon>
        <taxon>Candidatus Williamhamiltonella</taxon>
    </lineage>
</organism>
<feature type="transmembrane region" description="Helical" evidence="1">
    <location>
        <begin position="5"/>
        <end position="22"/>
    </location>
</feature>
<dbReference type="RefSeq" id="WP_100103293.1">
    <property type="nucleotide sequence ID" value="NZ_CP017606.1"/>
</dbReference>
<evidence type="ECO:0000256" key="1">
    <source>
        <dbReference type="SAM" id="Phobius"/>
    </source>
</evidence>
<protein>
    <submittedName>
        <fullName evidence="2">Uncharacterized protein</fullName>
    </submittedName>
</protein>
<feature type="transmembrane region" description="Helical" evidence="1">
    <location>
        <begin position="58"/>
        <end position="83"/>
    </location>
</feature>